<keyword evidence="3" id="KW-1185">Reference proteome</keyword>
<evidence type="ECO:0000256" key="1">
    <source>
        <dbReference type="SAM" id="MobiDB-lite"/>
    </source>
</evidence>
<feature type="region of interest" description="Disordered" evidence="1">
    <location>
        <begin position="1"/>
        <end position="24"/>
    </location>
</feature>
<evidence type="ECO:0000313" key="3">
    <source>
        <dbReference type="Proteomes" id="UP001185069"/>
    </source>
</evidence>
<comment type="caution">
    <text evidence="2">The sequence shown here is derived from an EMBL/GenBank/DDBJ whole genome shotgun (WGS) entry which is preliminary data.</text>
</comment>
<dbReference type="RefSeq" id="WP_309796797.1">
    <property type="nucleotide sequence ID" value="NZ_BAAAHY010000006.1"/>
</dbReference>
<gene>
    <name evidence="2" type="ORF">JOE69_001121</name>
</gene>
<proteinExistence type="predicted"/>
<dbReference type="EMBL" id="JAVDQF010000001">
    <property type="protein sequence ID" value="MDR6268883.1"/>
    <property type="molecule type" value="Genomic_DNA"/>
</dbReference>
<dbReference type="Proteomes" id="UP001185069">
    <property type="component" value="Unassembled WGS sequence"/>
</dbReference>
<accession>A0ABU1J8Z1</accession>
<evidence type="ECO:0000313" key="2">
    <source>
        <dbReference type="EMBL" id="MDR6268883.1"/>
    </source>
</evidence>
<sequence length="126" mass="14772">MSGYQWAGDTRKISQQTRNQTARKERLIAQYEKAKHEADQMALQVQRQRQRISRYQAQIEAAKTEENRALAQLEKHGPFIRETAYGHAKTFFDTQYQAGINRAQAENHLRTAHNSFRTHWLEKTTA</sequence>
<organism evidence="2 3">
    <name type="scientific">Arthrobacter russicus</name>
    <dbReference type="NCBI Taxonomy" id="172040"/>
    <lineage>
        <taxon>Bacteria</taxon>
        <taxon>Bacillati</taxon>
        <taxon>Actinomycetota</taxon>
        <taxon>Actinomycetes</taxon>
        <taxon>Micrococcales</taxon>
        <taxon>Micrococcaceae</taxon>
        <taxon>Arthrobacter</taxon>
    </lineage>
</organism>
<protein>
    <submittedName>
        <fullName evidence="2">Chromosome segregation ATPase</fullName>
    </submittedName>
</protein>
<reference evidence="2 3" key="1">
    <citation type="submission" date="2023-07" db="EMBL/GenBank/DDBJ databases">
        <title>Sequencing the genomes of 1000 actinobacteria strains.</title>
        <authorList>
            <person name="Klenk H.-P."/>
        </authorList>
    </citation>
    <scope>NUCLEOTIDE SEQUENCE [LARGE SCALE GENOMIC DNA]</scope>
    <source>
        <strain evidence="2 3">DSM 14555</strain>
    </source>
</reference>
<name>A0ABU1J8Z1_9MICC</name>